<dbReference type="AlphaFoldDB" id="K2AWV6"/>
<comment type="caution">
    <text evidence="2">The sequence shown here is derived from an EMBL/GenBank/DDBJ whole genome shotgun (WGS) entry which is preliminary data.</text>
</comment>
<evidence type="ECO:0000256" key="1">
    <source>
        <dbReference type="SAM" id="Phobius"/>
    </source>
</evidence>
<feature type="transmembrane region" description="Helical" evidence="1">
    <location>
        <begin position="91"/>
        <end position="107"/>
    </location>
</feature>
<keyword evidence="1" id="KW-0812">Transmembrane</keyword>
<sequence>MRSETSKDTFFWINYSNFKSIISKVIKRSPLSIIILLALFLLLLINLNAQNLSSYTHNIIVRSIFSLIITFFLSVWIYLKWESLGFSDFKKIIADFWVILFWTFFFITFKNNVDNIDNLIFFALTLVWIIAFIFTSPFLKKIYKNELIEKIYYSYFYNISVIFLISFILWWVLSALWVIWILAYFTLFDIKWSQSEKIFWDWIILSLSLITPLFALTQLPTKETFDKNKFVENAFFSFLVKYISIPFIWVYFIILYSYTIRVLLNFKDWPKWEVSWLVIWFSIFGFLVYIFSYIFEEKNKFIKFFRSHFPIVVVPQLFMLFYAIYLRIAQYDITMNRYFVVVFWIWLSVISLYFVFSKKKNLVYIPLILTIFTIIISVWPWWVYSLPESRQLARLENNLKTAWILKDWVIYPLNNYSDITPELSKEIYSQIDYLCDYDNCNSIKNLFPVQYNVVKNKNIDGIFLKNTYKYSSSWNSDGISKWSLIYWIAEEIKVKSRYDIVNNIFTRETLNFTNNYYKWIFPIDVTWYSKILNINTTQPTPLPSDYAIMDIKNHYMNIYKKIWLVDSVNLNEIENKLLSIYKATWSTKLDNLDMTFELKWRNWEIYKVFLENITLKNPEYKWVENNYPYYNVSWYVLMK</sequence>
<organism evidence="2">
    <name type="scientific">uncultured bacterium</name>
    <name type="common">gcode 4</name>
    <dbReference type="NCBI Taxonomy" id="1234023"/>
    <lineage>
        <taxon>Bacteria</taxon>
        <taxon>environmental samples</taxon>
    </lineage>
</organism>
<feature type="transmembrane region" description="Helical" evidence="1">
    <location>
        <begin position="29"/>
        <end position="47"/>
    </location>
</feature>
<evidence type="ECO:0008006" key="3">
    <source>
        <dbReference type="Google" id="ProtNLM"/>
    </source>
</evidence>
<feature type="transmembrane region" description="Helical" evidence="1">
    <location>
        <begin position="119"/>
        <end position="139"/>
    </location>
</feature>
<feature type="transmembrane region" description="Helical" evidence="1">
    <location>
        <begin position="362"/>
        <end position="384"/>
    </location>
</feature>
<feature type="transmembrane region" description="Helical" evidence="1">
    <location>
        <begin position="199"/>
        <end position="219"/>
    </location>
</feature>
<accession>K2AWV6</accession>
<feature type="transmembrane region" description="Helical" evidence="1">
    <location>
        <begin position="239"/>
        <end position="264"/>
    </location>
</feature>
<protein>
    <recommendedName>
        <fullName evidence="3">DUF4153 domain-containing protein</fullName>
    </recommendedName>
</protein>
<keyword evidence="1" id="KW-0472">Membrane</keyword>
<feature type="transmembrane region" description="Helical" evidence="1">
    <location>
        <begin position="59"/>
        <end position="79"/>
    </location>
</feature>
<dbReference type="EMBL" id="AMFJ01021648">
    <property type="protein sequence ID" value="EKD66141.1"/>
    <property type="molecule type" value="Genomic_DNA"/>
</dbReference>
<keyword evidence="1" id="KW-1133">Transmembrane helix</keyword>
<feature type="transmembrane region" description="Helical" evidence="1">
    <location>
        <begin position="307"/>
        <end position="326"/>
    </location>
</feature>
<gene>
    <name evidence="2" type="ORF">ACD_49C00062G0005</name>
</gene>
<proteinExistence type="predicted"/>
<evidence type="ECO:0000313" key="2">
    <source>
        <dbReference type="EMBL" id="EKD66141.1"/>
    </source>
</evidence>
<feature type="transmembrane region" description="Helical" evidence="1">
    <location>
        <begin position="338"/>
        <end position="356"/>
    </location>
</feature>
<name>K2AWV6_9BACT</name>
<feature type="transmembrane region" description="Helical" evidence="1">
    <location>
        <begin position="276"/>
        <end position="295"/>
    </location>
</feature>
<reference evidence="2" key="1">
    <citation type="journal article" date="2012" name="Science">
        <title>Fermentation, hydrogen, and sulfur metabolism in multiple uncultivated bacterial phyla.</title>
        <authorList>
            <person name="Wrighton K.C."/>
            <person name="Thomas B.C."/>
            <person name="Sharon I."/>
            <person name="Miller C.S."/>
            <person name="Castelle C.J."/>
            <person name="VerBerkmoes N.C."/>
            <person name="Wilkins M.J."/>
            <person name="Hettich R.L."/>
            <person name="Lipton M.S."/>
            <person name="Williams K.H."/>
            <person name="Long P.E."/>
            <person name="Banfield J.F."/>
        </authorList>
    </citation>
    <scope>NUCLEOTIDE SEQUENCE [LARGE SCALE GENOMIC DNA]</scope>
</reference>